<dbReference type="GO" id="GO:0019867">
    <property type="term" value="C:outer membrane"/>
    <property type="evidence" value="ECO:0007669"/>
    <property type="project" value="InterPro"/>
</dbReference>
<dbReference type="RefSeq" id="WP_229770994.1">
    <property type="nucleotide sequence ID" value="NZ_VWSJ01000062.1"/>
</dbReference>
<dbReference type="InterPro" id="IPR008640">
    <property type="entry name" value="Adhesin_Head_dom"/>
</dbReference>
<feature type="compositionally biased region" description="Polar residues" evidence="2">
    <location>
        <begin position="824"/>
        <end position="833"/>
    </location>
</feature>
<dbReference type="SUPFAM" id="SSF101967">
    <property type="entry name" value="Adhesin YadA, collagen-binding domain"/>
    <property type="match status" value="1"/>
</dbReference>
<feature type="domain" description="Trimeric autotransporter adhesin YadA-like head" evidence="3">
    <location>
        <begin position="150"/>
        <end position="175"/>
    </location>
</feature>
<comment type="caution">
    <text evidence="4">The sequence shown here is derived from an EMBL/GenBank/DDBJ whole genome shotgun (WGS) entry which is preliminary data.</text>
</comment>
<dbReference type="Gene3D" id="2.150.10.10">
    <property type="entry name" value="Serralysin-like metalloprotease, C-terminal"/>
    <property type="match status" value="1"/>
</dbReference>
<organism evidence="4 5">
    <name type="scientific">Campylobacter portucalensis</name>
    <dbReference type="NCBI Taxonomy" id="2608384"/>
    <lineage>
        <taxon>Bacteria</taxon>
        <taxon>Pseudomonadati</taxon>
        <taxon>Campylobacterota</taxon>
        <taxon>Epsilonproteobacteria</taxon>
        <taxon>Campylobacterales</taxon>
        <taxon>Campylobacteraceae</taxon>
        <taxon>Campylobacter</taxon>
    </lineage>
</organism>
<name>A0A6L5WLN0_9BACT</name>
<feature type="domain" description="Trimeric autotransporter adhesin YadA-like head" evidence="3">
    <location>
        <begin position="122"/>
        <end position="148"/>
    </location>
</feature>
<feature type="compositionally biased region" description="Low complexity" evidence="2">
    <location>
        <begin position="766"/>
        <end position="797"/>
    </location>
</feature>
<gene>
    <name evidence="4" type="ORF">F1B92_08455</name>
</gene>
<sequence>DLNSTISDKEIKFTLNKATSVDENDSRVITSQAVFNEFKNYTKTSELGNEFLKKDGSNIGKDDKDKKEGRTKFGKNVGIEKIELNDSNKSTTELVQAQALINYLKGEGNHSVKISDSLKTTAKGDHSISIGSEAISENKGSIALGYNAQAKNKASISIGQNSNVTGEKSISIGAQNSVLGNFSFVLGENNTLNKEQTYVIGSDNNITGKKNISIGSRNKILGDDNILLGSNIKIEDSNITDAIVLGNDSTAEKTALSIGNESIKRRIANVAEPIKEYDAANKKYVDARGIKFKGSKNGEQLVKLDKTLTIDSSDAKYKKDSNDTSIKDIETSVSTDTNGTKLTLTLNKSDQVNKDDERAITSKAVATAIETVKSQIDNLDEDVVKYDKDSNKSNIRLGGVSADGVFTKPVRIQNLKSALDIMDDSNDKKYAELNKTKADKALTTLLNNKNADSLHQATNVTDLQALAISGLNFKGNDGKNIHKKLSQTLEIVGKGIDKKQAGKFNGTNGNIAVKENNQKLEISLSKNLSSIKKIKNDKFGSIEFNANDKNGPSKTIKNLILTGNGTKIILSHKGMHLNEKQLIGLKSGLDNNDLEKLINSSNNLENKAVNVKDLAKISKEIVEKGYKYNADVLESDDNKNIKLGSTISFNKLSSKTQTSANPNISDFVGENLITKYTYNKDGNAKIEIGFKNSPTFEKVTLSTPQKYGEGSINNNDLITKSYLEEALNSFKFKVADGNKTFDIGRGDTLKFNTGLNIGIKLDSNKTPSSTPVTTGTVPPTSTTTLTPPTSTTTPTNTTVGVTIGTTDELKDIKSISSPSDSNNQTTKLTLSSDSATLQTGDKGAKVEVNKDGIIFKPQKENNATNPSADQPSITINAGTASSGIDSFEPGKGPSIAFSAKKKDNNTVGFGEITGLRDLNASSDGTSAANKNYVDSQVKAINNNRPFEYYLDNDKIAKNEKGKFEKDGKELSEEEAKKVVIKAEPNSSPIGISNVASGLGLTAPETNSTKAKEIKKEIDKLAKAVEDGVKKVGEEANKLLTNAQKVTDLTLAVSGLEMAYNAMPDGNAKTEAKDKLDKSKKELEDAKKELDNAKTALNNAQKDLKQANKNYENKYDGYNKVAGLLELNGDTNLTKVATVGDLKAV</sequence>
<reference evidence="4 5" key="1">
    <citation type="submission" date="2019-09" db="EMBL/GenBank/DDBJ databases">
        <authorList>
            <person name="Silva M."/>
            <person name="Pereira G."/>
            <person name="Lopes-Da-Costa L."/>
            <person name="Silva E."/>
        </authorList>
    </citation>
    <scope>NUCLEOTIDE SEQUENCE [LARGE SCALE GENOMIC DNA]</scope>
    <source>
        <strain evidence="4 5">FMV-PI01</strain>
    </source>
</reference>
<feature type="coiled-coil region" evidence="1">
    <location>
        <begin position="1068"/>
        <end position="1120"/>
    </location>
</feature>
<dbReference type="Pfam" id="PF05658">
    <property type="entry name" value="YadA_head"/>
    <property type="match status" value="2"/>
</dbReference>
<dbReference type="AlphaFoldDB" id="A0A6L5WLN0"/>
<accession>A0A6L5WLN0</accession>
<feature type="region of interest" description="Disordered" evidence="2">
    <location>
        <begin position="812"/>
        <end position="833"/>
    </location>
</feature>
<dbReference type="Proteomes" id="UP000476338">
    <property type="component" value="Unassembled WGS sequence"/>
</dbReference>
<keyword evidence="1" id="KW-0175">Coiled coil</keyword>
<feature type="non-terminal residue" evidence="4">
    <location>
        <position position="1144"/>
    </location>
</feature>
<evidence type="ECO:0000259" key="3">
    <source>
        <dbReference type="Pfam" id="PF05658"/>
    </source>
</evidence>
<dbReference type="CDD" id="cd12820">
    <property type="entry name" value="LbR_YadA-like"/>
    <property type="match status" value="1"/>
</dbReference>
<dbReference type="EMBL" id="VWSJ01000062">
    <property type="protein sequence ID" value="MSN97187.1"/>
    <property type="molecule type" value="Genomic_DNA"/>
</dbReference>
<feature type="compositionally biased region" description="Polar residues" evidence="2">
    <location>
        <begin position="860"/>
        <end position="884"/>
    </location>
</feature>
<evidence type="ECO:0000256" key="1">
    <source>
        <dbReference type="SAM" id="Coils"/>
    </source>
</evidence>
<feature type="non-terminal residue" evidence="4">
    <location>
        <position position="1"/>
    </location>
</feature>
<evidence type="ECO:0000313" key="5">
    <source>
        <dbReference type="Proteomes" id="UP000476338"/>
    </source>
</evidence>
<keyword evidence="5" id="KW-1185">Reference proteome</keyword>
<feature type="compositionally biased region" description="Low complexity" evidence="2">
    <location>
        <begin position="814"/>
        <end position="823"/>
    </location>
</feature>
<feature type="region of interest" description="Disordered" evidence="2">
    <location>
        <begin position="762"/>
        <end position="797"/>
    </location>
</feature>
<protein>
    <recommendedName>
        <fullName evidence="3">Trimeric autotransporter adhesin YadA-like head domain-containing protein</fullName>
    </recommendedName>
</protein>
<evidence type="ECO:0000256" key="2">
    <source>
        <dbReference type="SAM" id="MobiDB-lite"/>
    </source>
</evidence>
<dbReference type="InterPro" id="IPR011049">
    <property type="entry name" value="Serralysin-like_metalloprot_C"/>
</dbReference>
<proteinExistence type="predicted"/>
<evidence type="ECO:0000313" key="4">
    <source>
        <dbReference type="EMBL" id="MSN97187.1"/>
    </source>
</evidence>
<feature type="region of interest" description="Disordered" evidence="2">
    <location>
        <begin position="858"/>
        <end position="887"/>
    </location>
</feature>
<reference evidence="4 5" key="2">
    <citation type="submission" date="2020-03" db="EMBL/GenBank/DDBJ databases">
        <title>Campylobacter portucalensis sp. nov., a new species of Campylobacter isolated from the reproductive tract of bulls.</title>
        <authorList>
            <person name="Silva M.F."/>
            <person name="Pereira G."/>
            <person name="Carneiro C."/>
            <person name="Hemphill A."/>
            <person name="Mateus L."/>
            <person name="Lopes-Da-Costa L."/>
            <person name="Silva E."/>
        </authorList>
    </citation>
    <scope>NUCLEOTIDE SEQUENCE [LARGE SCALE GENOMIC DNA]</scope>
    <source>
        <strain evidence="4 5">FMV-PI01</strain>
    </source>
</reference>